<evidence type="ECO:0000256" key="4">
    <source>
        <dbReference type="ARBA" id="ARBA00022448"/>
    </source>
</evidence>
<dbReference type="Proteomes" id="UP000218890">
    <property type="component" value="Chromosome"/>
</dbReference>
<comment type="similarity">
    <text evidence="2 13">Belongs to the OXA1/ALB3/YidC family. Type 1 subfamily.</text>
</comment>
<dbReference type="InterPro" id="IPR028055">
    <property type="entry name" value="YidC/Oxa/ALB_C"/>
</dbReference>
<evidence type="ECO:0000256" key="10">
    <source>
        <dbReference type="ARBA" id="ARBA00023186"/>
    </source>
</evidence>
<dbReference type="PANTHER" id="PTHR12428:SF65">
    <property type="entry name" value="CYTOCHROME C OXIDASE ASSEMBLY PROTEIN COX18, MITOCHONDRIAL"/>
    <property type="match status" value="1"/>
</dbReference>
<dbReference type="NCBIfam" id="NF002352">
    <property type="entry name" value="PRK01318.1-3"/>
    <property type="match status" value="1"/>
</dbReference>
<dbReference type="CDD" id="cd19961">
    <property type="entry name" value="EcYidC-like_peri"/>
    <property type="match status" value="1"/>
</dbReference>
<dbReference type="OrthoDB" id="9780552at2"/>
<dbReference type="RefSeq" id="WP_096406821.1">
    <property type="nucleotide sequence ID" value="NZ_AP017372.2"/>
</dbReference>
<comment type="subcellular location">
    <subcellularLocation>
        <location evidence="1">Cell inner membrane</location>
        <topology evidence="1">Multi-pass membrane protein</topology>
    </subcellularLocation>
    <subcellularLocation>
        <location evidence="13">Cell membrane</location>
        <topology evidence="13">Multi-pass membrane protein</topology>
    </subcellularLocation>
</comment>
<evidence type="ECO:0000259" key="15">
    <source>
        <dbReference type="Pfam" id="PF02096"/>
    </source>
</evidence>
<evidence type="ECO:0000256" key="7">
    <source>
        <dbReference type="ARBA" id="ARBA00022927"/>
    </source>
</evidence>
<keyword evidence="5 13" id="KW-1003">Cell membrane</keyword>
<gene>
    <name evidence="13 17" type="primary">yidC</name>
    <name evidence="17" type="ORF">HH1059_25850</name>
</gene>
<dbReference type="PRINTS" id="PR00701">
    <property type="entry name" value="60KDINNERMP"/>
</dbReference>
<dbReference type="Pfam" id="PF14849">
    <property type="entry name" value="YidC_periplas"/>
    <property type="match status" value="1"/>
</dbReference>
<reference evidence="17" key="1">
    <citation type="submission" date="2016-02" db="EMBL/GenBank/DDBJ databases">
        <title>Halorhodospira halochloris DSM-1059 complete genome, version 2.</title>
        <authorList>
            <person name="Tsukatani Y."/>
        </authorList>
    </citation>
    <scope>NUCLEOTIDE SEQUENCE</scope>
    <source>
        <strain evidence="17">DSM 1059</strain>
    </source>
</reference>
<feature type="compositionally biased region" description="Acidic residues" evidence="14">
    <location>
        <begin position="39"/>
        <end position="49"/>
    </location>
</feature>
<dbReference type="Gene3D" id="2.70.98.90">
    <property type="match status" value="1"/>
</dbReference>
<feature type="domain" description="Membrane insertase YidC N-terminal" evidence="16">
    <location>
        <begin position="93"/>
        <end position="364"/>
    </location>
</feature>
<feature type="compositionally biased region" description="Acidic residues" evidence="14">
    <location>
        <begin position="66"/>
        <end position="76"/>
    </location>
</feature>
<keyword evidence="4 13" id="KW-0813">Transport</keyword>
<evidence type="ECO:0000313" key="17">
    <source>
        <dbReference type="EMBL" id="BAU56668.1"/>
    </source>
</evidence>
<dbReference type="InterPro" id="IPR038221">
    <property type="entry name" value="YidC_periplasmic_sf"/>
</dbReference>
<evidence type="ECO:0000256" key="13">
    <source>
        <dbReference type="HAMAP-Rule" id="MF_01810"/>
    </source>
</evidence>
<proteinExistence type="inferred from homology"/>
<evidence type="ECO:0000256" key="6">
    <source>
        <dbReference type="ARBA" id="ARBA00022692"/>
    </source>
</evidence>
<dbReference type="PANTHER" id="PTHR12428">
    <property type="entry name" value="OXA1"/>
    <property type="match status" value="1"/>
</dbReference>
<keyword evidence="6 13" id="KW-0812">Transmembrane</keyword>
<evidence type="ECO:0000259" key="16">
    <source>
        <dbReference type="Pfam" id="PF14849"/>
    </source>
</evidence>
<evidence type="ECO:0000256" key="14">
    <source>
        <dbReference type="SAM" id="MobiDB-lite"/>
    </source>
</evidence>
<dbReference type="InterPro" id="IPR028053">
    <property type="entry name" value="Membr_insert_YidC_N"/>
</dbReference>
<dbReference type="CDD" id="cd20070">
    <property type="entry name" value="5TM_YidC_Alb3"/>
    <property type="match status" value="1"/>
</dbReference>
<dbReference type="GO" id="GO:0015031">
    <property type="term" value="P:protein transport"/>
    <property type="evidence" value="ECO:0007669"/>
    <property type="project" value="UniProtKB-KW"/>
</dbReference>
<comment type="function">
    <text evidence="13">Required for the insertion and/or proper folding and/or complex formation of integral membrane proteins into the membrane. Involved in integration of membrane proteins that insert both dependently and independently of the Sec translocase complex, as well as at least some lipoproteins. Aids folding of multispanning membrane proteins.</text>
</comment>
<keyword evidence="9 13" id="KW-0472">Membrane</keyword>
<evidence type="ECO:0000256" key="1">
    <source>
        <dbReference type="ARBA" id="ARBA00004429"/>
    </source>
</evidence>
<evidence type="ECO:0000256" key="2">
    <source>
        <dbReference type="ARBA" id="ARBA00010527"/>
    </source>
</evidence>
<dbReference type="EMBL" id="AP017372">
    <property type="protein sequence ID" value="BAU56668.1"/>
    <property type="molecule type" value="Genomic_DNA"/>
</dbReference>
<keyword evidence="18" id="KW-1185">Reference proteome</keyword>
<dbReference type="GO" id="GO:0032977">
    <property type="term" value="F:membrane insertase activity"/>
    <property type="evidence" value="ECO:0007669"/>
    <property type="project" value="InterPro"/>
</dbReference>
<evidence type="ECO:0000256" key="12">
    <source>
        <dbReference type="ARBA" id="ARBA00033342"/>
    </source>
</evidence>
<feature type="transmembrane region" description="Helical" evidence="13">
    <location>
        <begin position="6"/>
        <end position="23"/>
    </location>
</feature>
<keyword evidence="8 13" id="KW-1133">Transmembrane helix</keyword>
<name>A0A110B4L8_HALHR</name>
<dbReference type="GO" id="GO:0051205">
    <property type="term" value="P:protein insertion into membrane"/>
    <property type="evidence" value="ECO:0007669"/>
    <property type="project" value="TreeGrafter"/>
</dbReference>
<feature type="transmembrane region" description="Helical" evidence="13">
    <location>
        <begin position="515"/>
        <end position="539"/>
    </location>
</feature>
<dbReference type="PRINTS" id="PR01900">
    <property type="entry name" value="YIDCPROTEIN"/>
</dbReference>
<feature type="region of interest" description="Disordered" evidence="14">
    <location>
        <begin position="32"/>
        <end position="94"/>
    </location>
</feature>
<feature type="transmembrane region" description="Helical" evidence="13">
    <location>
        <begin position="376"/>
        <end position="397"/>
    </location>
</feature>
<comment type="subunit">
    <text evidence="13">Interacts with the Sec translocase complex via SecD. Specifically interacts with transmembrane segments of nascent integral membrane proteins during membrane integration.</text>
</comment>
<dbReference type="HAMAP" id="MF_01810">
    <property type="entry name" value="YidC_type1"/>
    <property type="match status" value="1"/>
</dbReference>
<dbReference type="InterPro" id="IPR047196">
    <property type="entry name" value="YidC_ALB_C"/>
</dbReference>
<evidence type="ECO:0000256" key="3">
    <source>
        <dbReference type="ARBA" id="ARBA00015325"/>
    </source>
</evidence>
<dbReference type="InterPro" id="IPR019998">
    <property type="entry name" value="Membr_insert_YidC"/>
</dbReference>
<evidence type="ECO:0000256" key="8">
    <source>
        <dbReference type="ARBA" id="ARBA00022989"/>
    </source>
</evidence>
<feature type="transmembrane region" description="Helical" evidence="13">
    <location>
        <begin position="441"/>
        <end position="462"/>
    </location>
</feature>
<protein>
    <recommendedName>
        <fullName evidence="3 13">Membrane protein insertase YidC</fullName>
    </recommendedName>
    <alternativeName>
        <fullName evidence="12 13">Foldase YidC</fullName>
    </alternativeName>
    <alternativeName>
        <fullName evidence="11 13">Membrane integrase YidC</fullName>
    </alternativeName>
    <alternativeName>
        <fullName evidence="13">Membrane protein YidC</fullName>
    </alternativeName>
</protein>
<sequence length="563" mass="65278">MENQRYILLIALIVISALMYFAWQAEHAEHDDAVVEERQDADDPEDDPDLADRREADPESPGVDGADPESPDEVSDESPTQQIPDREDDEGKRIRVTTDLFEIEISTDGGDIRQADLLQHYKSSDDDSPFRLMRDEGEPFFVARTGLGRDGPGRDAHYEVEKDTYHLDDTEETLEVPLIWREGDIEVRKIYTFKRDSYIVNVRHEVENKGDDEWRGFQYVELLREPDPAGATPWYVHSFTGGAMYTPADSYERISFSDMEDQDLRRDVTGGWMSMLQHYFVAVILPDQEKQYRFYTRALPGDTYLVGMSSPWLVVPGGESKSTENQLFIGPKDQSRLTAIPDIENLRLTVDYGFLTILANPLFWALDHIQNVVKNWGVAIIILTLFIKILFFKLSSISYRSMARMRKVQPKMQQIRERYADDKQQMNQALMELYKKEKINPLGGCLPMLVQIPVFIALYWVLIESVEIRHEPFILWIQDLSSRDPYFILPLLMGLSMIVQMKLNPPPMDPIQKRVMQVLPFIFTAFFMLFPAGLVLYWLSNNVLSIAQQWYIMRQYLGPEDRK</sequence>
<dbReference type="KEGG" id="hhk:HH1059_25850"/>
<keyword evidence="7 13" id="KW-0653">Protein transport</keyword>
<dbReference type="InterPro" id="IPR001708">
    <property type="entry name" value="YidC/ALB3/OXA1/COX18"/>
</dbReference>
<evidence type="ECO:0000256" key="9">
    <source>
        <dbReference type="ARBA" id="ARBA00023136"/>
    </source>
</evidence>
<dbReference type="Pfam" id="PF02096">
    <property type="entry name" value="60KD_IMP"/>
    <property type="match status" value="1"/>
</dbReference>
<dbReference type="AlphaFoldDB" id="A0A110B4L8"/>
<accession>A0A110B4L8</accession>
<keyword evidence="10 13" id="KW-0143">Chaperone</keyword>
<evidence type="ECO:0000313" key="18">
    <source>
        <dbReference type="Proteomes" id="UP000218890"/>
    </source>
</evidence>
<feature type="domain" description="Membrane insertase YidC/Oxa/ALB C-terminal" evidence="15">
    <location>
        <begin position="376"/>
        <end position="554"/>
    </location>
</feature>
<dbReference type="NCBIfam" id="TIGR03592">
    <property type="entry name" value="yidC_oxa1_cterm"/>
    <property type="match status" value="1"/>
</dbReference>
<evidence type="ECO:0000256" key="5">
    <source>
        <dbReference type="ARBA" id="ARBA00022475"/>
    </source>
</evidence>
<evidence type="ECO:0000256" key="11">
    <source>
        <dbReference type="ARBA" id="ARBA00033245"/>
    </source>
</evidence>
<dbReference type="NCBIfam" id="TIGR03593">
    <property type="entry name" value="yidC_nterm"/>
    <property type="match status" value="1"/>
</dbReference>
<organism evidence="17 18">
    <name type="scientific">Halorhodospira halochloris</name>
    <name type="common">Ectothiorhodospira halochloris</name>
    <dbReference type="NCBI Taxonomy" id="1052"/>
    <lineage>
        <taxon>Bacteria</taxon>
        <taxon>Pseudomonadati</taxon>
        <taxon>Pseudomonadota</taxon>
        <taxon>Gammaproteobacteria</taxon>
        <taxon>Chromatiales</taxon>
        <taxon>Ectothiorhodospiraceae</taxon>
        <taxon>Halorhodospira</taxon>
    </lineage>
</organism>
<dbReference type="GO" id="GO:0005886">
    <property type="term" value="C:plasma membrane"/>
    <property type="evidence" value="ECO:0007669"/>
    <property type="project" value="UniProtKB-SubCell"/>
</dbReference>